<evidence type="ECO:0000259" key="17">
    <source>
        <dbReference type="Pfam" id="PF16209"/>
    </source>
</evidence>
<sequence length="1300" mass="147614">MLFEVNHPKRRLHEKFGHYIHQIFQIYILEFVLRRKPLPPSKDGRHIPLRTSHAKPLVDERRGHAYISNTVRSSRYTIWDFLPKQLIFQATRLSNFYFICIGVPQTIPGISTTGNYTTILPLLFFILLTVLKEGYDDYRRHRLDQVENKSLATVLRDNHGSHAVSATQSLRYLRHLPWLRRKTLEVVSALGTYGPLHWRKIQWRDIKVGDIIRIERDEDIPADVVLLYTAGENGLAYIETMALDGETNLKNRQALSALKTCSDLAEITSTVAEFVVEDPNPDLYSFHGKVTVGKETLPLTLNEVILRGCILRNTGFIIGMVINTGEECKIRMNANQHPNAKKPRLEHFANQAVLTLIVYVILLSGGLSIGYYLWQNSTEQNSFYIAKAPVGYQQIIIGYAIMFNNVIPLALYVSLEIVKIGQMLMVNADIEMYDEASDTPMRCNTNTILENLGQVDYLFSDKTGTLTENVMRFRKMTFAGTAWSHEVEEANEGKHSLEYAEKLHGSRDGPAITVTEFEEQPNAETALSAIRRSLSTRPPTVRSVAPTNGSTAELLQLIKQHPLSLFTQRTRAFILGLALCHTCLPEITEDVIGFQASSPDELALVRAAQDMGYLVEDRSSRSITLRLSTGNGNDIRQVYEILDVIEFSSKRKRMSIIVRCPDRRILVICKGADNMLLPRLKQASLAAQQASDVRKSVELERQLYRKSAEEQARNSIGARLSFDLRRGQSMKRSPTTGTAFEDPLAMDDASIFKRCFEDIDRYATEGLRTLLFTHRYIETQEYEAWKKVYEDATTSLTNRQERIEAAGDLIEQSLDLLGVTAIEDKLQHGVPETVEKLRQANIKIWMLTGDKRETAISIAHSARICRPDSDLFILDIAKGDLEAQMRVIAEDLEAGSTHTVAVIDGNTLASVEENPYLKHLFYSLITYINSVICCRASPAQKASMVKGIRNHVVGALTLAIGDGSNDIAMIQASHVGVGISGKEGLQAYRAADYSIAQFRFLQRLLLVHGRWNYFRTAQFIRLTFWKEMFFYMPQALYQRYTGYTGTSLYESWSLTVLNTLFTSLCVIVPGIFDQDLKADTLLAVPELYRYGQLNKALNIRRYIVWMIGATATGIVVWFICWAAFGVYDIEGGQDLFALGDLVFTVAIVWTNCKLFLIETHYKTAVVLISFLITFAGWWAWNIFLACAYDSENRWPYDVRDGFTQHFGKDPSWWLGLILAVALLFIGELAYRQCAKSGKRALTRLLRSRPKRNEEEKDMANELDVKVWQELEKDPVIRERLRQMANQGVTEDDIMVDESIK</sequence>
<comment type="catalytic activity">
    <reaction evidence="12">
        <text>a 1,2-diacyl-sn-glycero-3-phosphoethanolamine(out) + ATP + H2O = a 1,2-diacyl-sn-glycero-3-phosphoethanolamine(in) + ADP + phosphate + H(+)</text>
        <dbReference type="Rhea" id="RHEA:66132"/>
        <dbReference type="ChEBI" id="CHEBI:15377"/>
        <dbReference type="ChEBI" id="CHEBI:15378"/>
        <dbReference type="ChEBI" id="CHEBI:30616"/>
        <dbReference type="ChEBI" id="CHEBI:43474"/>
        <dbReference type="ChEBI" id="CHEBI:64612"/>
        <dbReference type="ChEBI" id="CHEBI:456216"/>
    </reaction>
    <physiologicalReaction direction="left-to-right" evidence="12">
        <dbReference type="Rhea" id="RHEA:66133"/>
    </physiologicalReaction>
</comment>
<dbReference type="InterPro" id="IPR008250">
    <property type="entry name" value="ATPase_P-typ_transduc_dom_A_sf"/>
</dbReference>
<keyword evidence="8 16" id="KW-1278">Translocase</keyword>
<keyword evidence="4 15" id="KW-0479">Metal-binding</keyword>
<feature type="domain" description="P-type ATPase C-terminal" evidence="18">
    <location>
        <begin position="989"/>
        <end position="1232"/>
    </location>
</feature>
<dbReference type="InterPro" id="IPR023214">
    <property type="entry name" value="HAD_sf"/>
</dbReference>
<feature type="binding site" evidence="14">
    <location>
        <position position="601"/>
    </location>
    <ligand>
        <name>ATP</name>
        <dbReference type="ChEBI" id="CHEBI:30616"/>
    </ligand>
</feature>
<evidence type="ECO:0000256" key="7">
    <source>
        <dbReference type="ARBA" id="ARBA00022842"/>
    </source>
</evidence>
<dbReference type="Pfam" id="PF16209">
    <property type="entry name" value="PhoLip_ATPase_N"/>
    <property type="match status" value="1"/>
</dbReference>
<dbReference type="Gene3D" id="3.40.1110.10">
    <property type="entry name" value="Calcium-transporting ATPase, cytoplasmic domain N"/>
    <property type="match status" value="1"/>
</dbReference>
<feature type="binding site" evidence="14">
    <location>
        <position position="848"/>
    </location>
    <ligand>
        <name>ATP</name>
        <dbReference type="ChEBI" id="CHEBI:30616"/>
    </ligand>
</feature>
<dbReference type="InterPro" id="IPR001757">
    <property type="entry name" value="P_typ_ATPase"/>
</dbReference>
<dbReference type="InterPro" id="IPR032630">
    <property type="entry name" value="P_typ_ATPase_c"/>
</dbReference>
<dbReference type="GO" id="GO:0000287">
    <property type="term" value="F:magnesium ion binding"/>
    <property type="evidence" value="ECO:0007669"/>
    <property type="project" value="UniProtKB-UniRule"/>
</dbReference>
<dbReference type="InterPro" id="IPR023298">
    <property type="entry name" value="ATPase_P-typ_TM_dom_sf"/>
</dbReference>
<gene>
    <name evidence="19" type="ORF">NA57DRAFT_48355</name>
</gene>
<dbReference type="GO" id="GO:0140326">
    <property type="term" value="F:ATPase-coupled intramembrane lipid transporter activity"/>
    <property type="evidence" value="ECO:0007669"/>
    <property type="project" value="UniProtKB-EC"/>
</dbReference>
<dbReference type="GO" id="GO:0006892">
    <property type="term" value="P:post-Golgi vesicle-mediated transport"/>
    <property type="evidence" value="ECO:0007669"/>
    <property type="project" value="TreeGrafter"/>
</dbReference>
<feature type="binding site" evidence="14">
    <location>
        <position position="849"/>
    </location>
    <ligand>
        <name>ATP</name>
        <dbReference type="ChEBI" id="CHEBI:30616"/>
    </ligand>
</feature>
<feature type="binding site" evidence="14">
    <location>
        <position position="941"/>
    </location>
    <ligand>
        <name>ATP</name>
        <dbReference type="ChEBI" id="CHEBI:30616"/>
    </ligand>
</feature>
<dbReference type="SUPFAM" id="SSF81665">
    <property type="entry name" value="Calcium ATPase, transmembrane domain M"/>
    <property type="match status" value="1"/>
</dbReference>
<name>A0A9P4M1H0_9PEZI</name>
<keyword evidence="9 16" id="KW-1133">Transmembrane helix</keyword>
<organism evidence="19 20">
    <name type="scientific">Rhizodiscina lignyota</name>
    <dbReference type="NCBI Taxonomy" id="1504668"/>
    <lineage>
        <taxon>Eukaryota</taxon>
        <taxon>Fungi</taxon>
        <taxon>Dikarya</taxon>
        <taxon>Ascomycota</taxon>
        <taxon>Pezizomycotina</taxon>
        <taxon>Dothideomycetes</taxon>
        <taxon>Pleosporomycetidae</taxon>
        <taxon>Aulographales</taxon>
        <taxon>Rhizodiscinaceae</taxon>
        <taxon>Rhizodiscina</taxon>
    </lineage>
</organism>
<dbReference type="EC" id="7.6.2.1" evidence="16"/>
<dbReference type="OrthoDB" id="377733at2759"/>
<dbReference type="GO" id="GO:0005802">
    <property type="term" value="C:trans-Golgi network"/>
    <property type="evidence" value="ECO:0007669"/>
    <property type="project" value="TreeGrafter"/>
</dbReference>
<keyword evidence="10 16" id="KW-0472">Membrane</keyword>
<feature type="active site" description="4-aspartylphosphate intermediate" evidence="13">
    <location>
        <position position="461"/>
    </location>
</feature>
<evidence type="ECO:0000256" key="15">
    <source>
        <dbReference type="PIRSR" id="PIRSR606539-3"/>
    </source>
</evidence>
<feature type="binding site" evidence="14">
    <location>
        <position position="935"/>
    </location>
    <ligand>
        <name>ATP</name>
        <dbReference type="ChEBI" id="CHEBI:30616"/>
    </ligand>
</feature>
<feature type="binding site" evidence="14">
    <location>
        <position position="965"/>
    </location>
    <ligand>
        <name>ATP</name>
        <dbReference type="ChEBI" id="CHEBI:30616"/>
    </ligand>
</feature>
<dbReference type="SUPFAM" id="SSF81653">
    <property type="entry name" value="Calcium ATPase, transduction domain A"/>
    <property type="match status" value="1"/>
</dbReference>
<dbReference type="PROSITE" id="PS00154">
    <property type="entry name" value="ATPASE_E1_E2"/>
    <property type="match status" value="1"/>
</dbReference>
<dbReference type="InterPro" id="IPR006539">
    <property type="entry name" value="P-type_ATPase_IV"/>
</dbReference>
<evidence type="ECO:0000256" key="16">
    <source>
        <dbReference type="RuleBase" id="RU362033"/>
    </source>
</evidence>
<dbReference type="FunFam" id="3.40.50.1000:FF:000001">
    <property type="entry name" value="Phospholipid-transporting ATPase IC"/>
    <property type="match status" value="1"/>
</dbReference>
<dbReference type="PANTHER" id="PTHR24092:SF174">
    <property type="entry name" value="PHOSPHOLIPID-TRANSPORTING ATPASE DNF3-RELATED"/>
    <property type="match status" value="1"/>
</dbReference>
<dbReference type="NCBIfam" id="TIGR01494">
    <property type="entry name" value="ATPase_P-type"/>
    <property type="match status" value="2"/>
</dbReference>
<dbReference type="InterPro" id="IPR036412">
    <property type="entry name" value="HAD-like_sf"/>
</dbReference>
<feature type="binding site" evidence="15">
    <location>
        <position position="966"/>
    </location>
    <ligand>
        <name>Mg(2+)</name>
        <dbReference type="ChEBI" id="CHEBI:18420"/>
    </ligand>
</feature>
<dbReference type="GO" id="GO:0005524">
    <property type="term" value="F:ATP binding"/>
    <property type="evidence" value="ECO:0007669"/>
    <property type="project" value="UniProtKB-UniRule"/>
</dbReference>
<evidence type="ECO:0000313" key="20">
    <source>
        <dbReference type="Proteomes" id="UP000799772"/>
    </source>
</evidence>
<dbReference type="GO" id="GO:0005886">
    <property type="term" value="C:plasma membrane"/>
    <property type="evidence" value="ECO:0007669"/>
    <property type="project" value="TreeGrafter"/>
</dbReference>
<feature type="transmembrane region" description="Helical" evidence="16">
    <location>
        <begin position="1136"/>
        <end position="1157"/>
    </location>
</feature>
<dbReference type="GO" id="GO:0016887">
    <property type="term" value="F:ATP hydrolysis activity"/>
    <property type="evidence" value="ECO:0007669"/>
    <property type="project" value="InterPro"/>
</dbReference>
<feature type="transmembrane region" description="Helical" evidence="16">
    <location>
        <begin position="352"/>
        <end position="374"/>
    </location>
</feature>
<dbReference type="Pfam" id="PF13246">
    <property type="entry name" value="Cation_ATPase"/>
    <property type="match status" value="1"/>
</dbReference>
<feature type="binding site" evidence="14">
    <location>
        <position position="461"/>
    </location>
    <ligand>
        <name>ATP</name>
        <dbReference type="ChEBI" id="CHEBI:30616"/>
    </ligand>
</feature>
<dbReference type="GO" id="GO:0045332">
    <property type="term" value="P:phospholipid translocation"/>
    <property type="evidence" value="ECO:0007669"/>
    <property type="project" value="TreeGrafter"/>
</dbReference>
<dbReference type="SUPFAM" id="SSF56784">
    <property type="entry name" value="HAD-like"/>
    <property type="match status" value="1"/>
</dbReference>
<dbReference type="PRINTS" id="PR00119">
    <property type="entry name" value="CATATPASE"/>
</dbReference>
<feature type="binding site" evidence="14">
    <location>
        <position position="850"/>
    </location>
    <ligand>
        <name>ATP</name>
        <dbReference type="ChEBI" id="CHEBI:30616"/>
    </ligand>
</feature>
<feature type="binding site" evidence="14">
    <location>
        <position position="463"/>
    </location>
    <ligand>
        <name>ATP</name>
        <dbReference type="ChEBI" id="CHEBI:30616"/>
    </ligand>
</feature>
<feature type="transmembrane region" description="Helical" evidence="16">
    <location>
        <begin position="1102"/>
        <end position="1124"/>
    </location>
</feature>
<feature type="binding site" evidence="14">
    <location>
        <position position="966"/>
    </location>
    <ligand>
        <name>ATP</name>
        <dbReference type="ChEBI" id="CHEBI:30616"/>
    </ligand>
</feature>
<evidence type="ECO:0000256" key="4">
    <source>
        <dbReference type="ARBA" id="ARBA00022723"/>
    </source>
</evidence>
<feature type="binding site" evidence="15">
    <location>
        <position position="463"/>
    </location>
    <ligand>
        <name>Mg(2+)</name>
        <dbReference type="ChEBI" id="CHEBI:18420"/>
    </ligand>
</feature>
<evidence type="ECO:0000256" key="13">
    <source>
        <dbReference type="PIRSR" id="PIRSR606539-1"/>
    </source>
</evidence>
<dbReference type="InterPro" id="IPR023299">
    <property type="entry name" value="ATPase_P-typ_cyto_dom_N"/>
</dbReference>
<dbReference type="InterPro" id="IPR044492">
    <property type="entry name" value="P_typ_ATPase_HD_dom"/>
</dbReference>
<feature type="binding site" evidence="14">
    <location>
        <position position="670"/>
    </location>
    <ligand>
        <name>ATP</name>
        <dbReference type="ChEBI" id="CHEBI:30616"/>
    </ligand>
</feature>
<evidence type="ECO:0000256" key="1">
    <source>
        <dbReference type="ARBA" id="ARBA00004141"/>
    </source>
</evidence>
<feature type="transmembrane region" description="Helical" evidence="16">
    <location>
        <begin position="394"/>
        <end position="415"/>
    </location>
</feature>
<evidence type="ECO:0000256" key="5">
    <source>
        <dbReference type="ARBA" id="ARBA00022741"/>
    </source>
</evidence>
<dbReference type="Gene3D" id="3.40.50.1000">
    <property type="entry name" value="HAD superfamily/HAD-like"/>
    <property type="match status" value="1"/>
</dbReference>
<dbReference type="SFLD" id="SFLDS00003">
    <property type="entry name" value="Haloacid_Dehalogenase"/>
    <property type="match status" value="1"/>
</dbReference>
<evidence type="ECO:0000256" key="2">
    <source>
        <dbReference type="ARBA" id="ARBA00008109"/>
    </source>
</evidence>
<dbReference type="NCBIfam" id="TIGR01652">
    <property type="entry name" value="ATPase-Plipid"/>
    <property type="match status" value="2"/>
</dbReference>
<feature type="transmembrane region" description="Helical" evidence="16">
    <location>
        <begin position="1164"/>
        <end position="1190"/>
    </location>
</feature>
<feature type="binding site" evidence="14">
    <location>
        <position position="462"/>
    </location>
    <ligand>
        <name>ATP</name>
        <dbReference type="ChEBI" id="CHEBI:30616"/>
    </ligand>
</feature>
<keyword evidence="6 14" id="KW-0067">ATP-binding</keyword>
<feature type="binding site" evidence="14">
    <location>
        <position position="768"/>
    </location>
    <ligand>
        <name>ATP</name>
        <dbReference type="ChEBI" id="CHEBI:30616"/>
    </ligand>
</feature>
<proteinExistence type="inferred from homology"/>
<comment type="catalytic activity">
    <reaction evidence="11 16">
        <text>ATP + H2O + phospholipidSide 1 = ADP + phosphate + phospholipidSide 2.</text>
        <dbReference type="EC" id="7.6.2.1"/>
    </reaction>
</comment>
<feature type="domain" description="P-type ATPase N-terminal" evidence="17">
    <location>
        <begin position="62"/>
        <end position="119"/>
    </location>
</feature>
<dbReference type="Proteomes" id="UP000799772">
    <property type="component" value="Unassembled WGS sequence"/>
</dbReference>
<evidence type="ECO:0000256" key="11">
    <source>
        <dbReference type="ARBA" id="ARBA00034036"/>
    </source>
</evidence>
<dbReference type="InterPro" id="IPR032631">
    <property type="entry name" value="P-type_ATPase_N"/>
</dbReference>
<protein>
    <recommendedName>
        <fullName evidence="16">Phospholipid-transporting ATPase</fullName>
        <ecNumber evidence="16">7.6.2.1</ecNumber>
    </recommendedName>
</protein>
<evidence type="ECO:0000256" key="12">
    <source>
        <dbReference type="ARBA" id="ARBA00049128"/>
    </source>
</evidence>
<dbReference type="GO" id="GO:0032456">
    <property type="term" value="P:endocytic recycling"/>
    <property type="evidence" value="ECO:0007669"/>
    <property type="project" value="TreeGrafter"/>
</dbReference>
<evidence type="ECO:0000313" key="19">
    <source>
        <dbReference type="EMBL" id="KAF2093445.1"/>
    </source>
</evidence>
<keyword evidence="7 15" id="KW-0460">Magnesium</keyword>
<keyword evidence="3 16" id="KW-0812">Transmembrane</keyword>
<keyword evidence="20" id="KW-1185">Reference proteome</keyword>
<dbReference type="SUPFAM" id="SSF81660">
    <property type="entry name" value="Metal cation-transporting ATPase, ATP-binding domain N"/>
    <property type="match status" value="1"/>
</dbReference>
<dbReference type="SFLD" id="SFLDG00002">
    <property type="entry name" value="C1.7:_P-type_atpase_like"/>
    <property type="match status" value="1"/>
</dbReference>
<evidence type="ECO:0000256" key="6">
    <source>
        <dbReference type="ARBA" id="ARBA00022840"/>
    </source>
</evidence>
<feature type="transmembrane region" description="Helical" evidence="16">
    <location>
        <begin position="1210"/>
        <end position="1230"/>
    </location>
</feature>
<dbReference type="FunFam" id="3.40.50.1000:FF:000172">
    <property type="entry name" value="Phospholipid-transporting ATPase"/>
    <property type="match status" value="1"/>
</dbReference>
<evidence type="ECO:0000256" key="8">
    <source>
        <dbReference type="ARBA" id="ARBA00022967"/>
    </source>
</evidence>
<comment type="cofactor">
    <cofactor evidence="15">
        <name>Mg(2+)</name>
        <dbReference type="ChEBI" id="CHEBI:18420"/>
    </cofactor>
</comment>
<dbReference type="EMBL" id="ML978138">
    <property type="protein sequence ID" value="KAF2093445.1"/>
    <property type="molecule type" value="Genomic_DNA"/>
</dbReference>
<feature type="binding site" evidence="15">
    <location>
        <position position="962"/>
    </location>
    <ligand>
        <name>Mg(2+)</name>
        <dbReference type="ChEBI" id="CHEBI:18420"/>
    </ligand>
</feature>
<accession>A0A9P4M1H0</accession>
<comment type="similarity">
    <text evidence="2 16">Belongs to the cation transport ATPase (P-type) (TC 3.A.3) family. Type IV subfamily.</text>
</comment>
<dbReference type="Pfam" id="PF00702">
    <property type="entry name" value="Hydrolase"/>
    <property type="match status" value="1"/>
</dbReference>
<comment type="caution">
    <text evidence="19">The sequence shown here is derived from an EMBL/GenBank/DDBJ whole genome shotgun (WGS) entry which is preliminary data.</text>
</comment>
<dbReference type="InterPro" id="IPR018303">
    <property type="entry name" value="ATPase_P-typ_P_site"/>
</dbReference>
<reference evidence="19" key="1">
    <citation type="journal article" date="2020" name="Stud. Mycol.">
        <title>101 Dothideomycetes genomes: a test case for predicting lifestyles and emergence of pathogens.</title>
        <authorList>
            <person name="Haridas S."/>
            <person name="Albert R."/>
            <person name="Binder M."/>
            <person name="Bloem J."/>
            <person name="Labutti K."/>
            <person name="Salamov A."/>
            <person name="Andreopoulos B."/>
            <person name="Baker S."/>
            <person name="Barry K."/>
            <person name="Bills G."/>
            <person name="Bluhm B."/>
            <person name="Cannon C."/>
            <person name="Castanera R."/>
            <person name="Culley D."/>
            <person name="Daum C."/>
            <person name="Ezra D."/>
            <person name="Gonzalez J."/>
            <person name="Henrissat B."/>
            <person name="Kuo A."/>
            <person name="Liang C."/>
            <person name="Lipzen A."/>
            <person name="Lutzoni F."/>
            <person name="Magnuson J."/>
            <person name="Mondo S."/>
            <person name="Nolan M."/>
            <person name="Ohm R."/>
            <person name="Pangilinan J."/>
            <person name="Park H.-J."/>
            <person name="Ramirez L."/>
            <person name="Alfaro M."/>
            <person name="Sun H."/>
            <person name="Tritt A."/>
            <person name="Yoshinaga Y."/>
            <person name="Zwiers L.-H."/>
            <person name="Turgeon B."/>
            <person name="Goodwin S."/>
            <person name="Spatafora J."/>
            <person name="Crous P."/>
            <person name="Grigoriev I."/>
        </authorList>
    </citation>
    <scope>NUCLEOTIDE SEQUENCE</scope>
    <source>
        <strain evidence="19">CBS 133067</strain>
    </source>
</reference>
<evidence type="ECO:0000256" key="9">
    <source>
        <dbReference type="ARBA" id="ARBA00022989"/>
    </source>
</evidence>
<comment type="subcellular location">
    <subcellularLocation>
        <location evidence="1 16">Membrane</location>
        <topology evidence="1 16">Multi-pass membrane protein</topology>
    </subcellularLocation>
</comment>
<evidence type="ECO:0000256" key="10">
    <source>
        <dbReference type="ARBA" id="ARBA00023136"/>
    </source>
</evidence>
<dbReference type="Gene3D" id="2.70.150.10">
    <property type="entry name" value="Calcium-transporting ATPase, cytoplasmic transduction domain A"/>
    <property type="match status" value="1"/>
</dbReference>
<dbReference type="PANTHER" id="PTHR24092">
    <property type="entry name" value="PROBABLE PHOSPHOLIPID-TRANSPORTING ATPASE"/>
    <property type="match status" value="1"/>
</dbReference>
<evidence type="ECO:0000256" key="3">
    <source>
        <dbReference type="ARBA" id="ARBA00022692"/>
    </source>
</evidence>
<evidence type="ECO:0000256" key="14">
    <source>
        <dbReference type="PIRSR" id="PIRSR606539-2"/>
    </source>
</evidence>
<dbReference type="SFLD" id="SFLDF00027">
    <property type="entry name" value="p-type_atpase"/>
    <property type="match status" value="1"/>
</dbReference>
<dbReference type="Pfam" id="PF16212">
    <property type="entry name" value="PhoLip_ATPase_C"/>
    <property type="match status" value="1"/>
</dbReference>
<feature type="binding site" evidence="15">
    <location>
        <position position="461"/>
    </location>
    <ligand>
        <name>Mg(2+)</name>
        <dbReference type="ChEBI" id="CHEBI:18420"/>
    </ligand>
</feature>
<evidence type="ECO:0000259" key="18">
    <source>
        <dbReference type="Pfam" id="PF16212"/>
    </source>
</evidence>
<feature type="binding site" evidence="14">
    <location>
        <position position="647"/>
    </location>
    <ligand>
        <name>ATP</name>
        <dbReference type="ChEBI" id="CHEBI:30616"/>
    </ligand>
</feature>
<keyword evidence="5 14" id="KW-0547">Nucleotide-binding</keyword>